<dbReference type="Proteomes" id="UP000217265">
    <property type="component" value="Chromosome"/>
</dbReference>
<dbReference type="PANTHER" id="PTHR46732:SF8">
    <property type="entry name" value="ATP-DEPENDENT PROTEASE LA (LON) DOMAIN PROTEIN"/>
    <property type="match status" value="1"/>
</dbReference>
<dbReference type="RefSeq" id="WP_096056719.1">
    <property type="nucleotide sequence ID" value="NZ_CP023344.1"/>
</dbReference>
<dbReference type="Gene3D" id="1.20.58.1480">
    <property type="match status" value="1"/>
</dbReference>
<evidence type="ECO:0000259" key="1">
    <source>
        <dbReference type="PROSITE" id="PS51787"/>
    </source>
</evidence>
<gene>
    <name evidence="2" type="ORF">CMV30_14620</name>
</gene>
<keyword evidence="3" id="KW-1185">Reference proteome</keyword>
<dbReference type="SMART" id="SM00464">
    <property type="entry name" value="LON"/>
    <property type="match status" value="1"/>
</dbReference>
<dbReference type="EMBL" id="CP023344">
    <property type="protein sequence ID" value="ATC65088.1"/>
    <property type="molecule type" value="Genomic_DNA"/>
</dbReference>
<dbReference type="Pfam" id="PF02190">
    <property type="entry name" value="LON_substr_bdg"/>
    <property type="match status" value="1"/>
</dbReference>
<organism evidence="2 3">
    <name type="scientific">Nibricoccus aquaticus</name>
    <dbReference type="NCBI Taxonomy" id="2576891"/>
    <lineage>
        <taxon>Bacteria</taxon>
        <taxon>Pseudomonadati</taxon>
        <taxon>Verrucomicrobiota</taxon>
        <taxon>Opitutia</taxon>
        <taxon>Opitutales</taxon>
        <taxon>Opitutaceae</taxon>
        <taxon>Nibricoccus</taxon>
    </lineage>
</organism>
<evidence type="ECO:0000313" key="2">
    <source>
        <dbReference type="EMBL" id="ATC65088.1"/>
    </source>
</evidence>
<sequence>MEMEIVLPGQISVMTLPNVAFFPQALMPLHIFEPRYRQMLKESLATHRLFAVAGIDPKRAEDATQFEPAHRIATVGIVRACQKADNGTSNLLLQGLARIEFTAILREEPYRIARIRALTSEPGAADPENSRLRTDLAKLIITKQRLGGKVPADFAKFLKTIEDPETFVDLAAFSLCENASMKQQLLETLDVHRRLQLFTDQLRVEIETIKLRRKLQGRLTDDHIGDN</sequence>
<dbReference type="PROSITE" id="PS51787">
    <property type="entry name" value="LON_N"/>
    <property type="match status" value="1"/>
</dbReference>
<name>A0A290QIC8_9BACT</name>
<protein>
    <recommendedName>
        <fullName evidence="1">Lon N-terminal domain-containing protein</fullName>
    </recommendedName>
</protein>
<dbReference type="SUPFAM" id="SSF88697">
    <property type="entry name" value="PUA domain-like"/>
    <property type="match status" value="1"/>
</dbReference>
<dbReference type="OrthoDB" id="9806457at2"/>
<accession>A0A290QIC8</accession>
<dbReference type="InterPro" id="IPR015947">
    <property type="entry name" value="PUA-like_sf"/>
</dbReference>
<dbReference type="AlphaFoldDB" id="A0A290QIC8"/>
<feature type="domain" description="Lon N-terminal" evidence="1">
    <location>
        <begin position="11"/>
        <end position="206"/>
    </location>
</feature>
<dbReference type="Gene3D" id="2.30.130.40">
    <property type="entry name" value="LON domain-like"/>
    <property type="match status" value="1"/>
</dbReference>
<dbReference type="PANTHER" id="PTHR46732">
    <property type="entry name" value="ATP-DEPENDENT PROTEASE LA (LON) DOMAIN PROTEIN"/>
    <property type="match status" value="1"/>
</dbReference>
<reference evidence="2 3" key="1">
    <citation type="submission" date="2017-09" db="EMBL/GenBank/DDBJ databases">
        <title>Complete genome sequence of Verrucomicrobial strain HZ-65, isolated from freshwater.</title>
        <authorList>
            <person name="Choi A."/>
        </authorList>
    </citation>
    <scope>NUCLEOTIDE SEQUENCE [LARGE SCALE GENOMIC DNA]</scope>
    <source>
        <strain evidence="2 3">HZ-65</strain>
    </source>
</reference>
<proteinExistence type="predicted"/>
<dbReference type="KEGG" id="vbh:CMV30_14620"/>
<dbReference type="InterPro" id="IPR003111">
    <property type="entry name" value="Lon_prtase_N"/>
</dbReference>
<evidence type="ECO:0000313" key="3">
    <source>
        <dbReference type="Proteomes" id="UP000217265"/>
    </source>
</evidence>
<dbReference type="InterPro" id="IPR046336">
    <property type="entry name" value="Lon_prtase_N_sf"/>
</dbReference>